<dbReference type="Gene3D" id="1.10.287.110">
    <property type="entry name" value="DnaJ domain"/>
    <property type="match status" value="1"/>
</dbReference>
<dbReference type="EMBL" id="CP000113">
    <property type="protein sequence ID" value="ABF88422.1"/>
    <property type="molecule type" value="Genomic_DNA"/>
</dbReference>
<dbReference type="STRING" id="246197.MXAN_3168"/>
<dbReference type="HOGENOM" id="CLU_696031_0_0_7"/>
<feature type="region of interest" description="Disordered" evidence="1">
    <location>
        <begin position="310"/>
        <end position="362"/>
    </location>
</feature>
<dbReference type="OrthoDB" id="9779622at2"/>
<protein>
    <submittedName>
        <fullName evidence="3">DnaJ domain protein</fullName>
    </submittedName>
</protein>
<dbReference type="EnsemblBacteria" id="ABF88422">
    <property type="protein sequence ID" value="ABF88422"/>
    <property type="gene ID" value="MXAN_3168"/>
</dbReference>
<dbReference type="Proteomes" id="UP000002402">
    <property type="component" value="Chromosome"/>
</dbReference>
<dbReference type="SUPFAM" id="SSF57903">
    <property type="entry name" value="FYVE/PHD zinc finger"/>
    <property type="match status" value="1"/>
</dbReference>
<feature type="compositionally biased region" description="Acidic residues" evidence="1">
    <location>
        <begin position="318"/>
        <end position="348"/>
    </location>
</feature>
<dbReference type="CDD" id="cd06257">
    <property type="entry name" value="DnaJ"/>
    <property type="match status" value="1"/>
</dbReference>
<evidence type="ECO:0000256" key="1">
    <source>
        <dbReference type="SAM" id="MobiDB-lite"/>
    </source>
</evidence>
<keyword evidence="4" id="KW-1185">Reference proteome</keyword>
<evidence type="ECO:0000313" key="3">
    <source>
        <dbReference type="EMBL" id="ABF88422.1"/>
    </source>
</evidence>
<feature type="domain" description="J" evidence="2">
    <location>
        <begin position="366"/>
        <end position="427"/>
    </location>
</feature>
<feature type="compositionally biased region" description="Basic and acidic residues" evidence="1">
    <location>
        <begin position="349"/>
        <end position="360"/>
    </location>
</feature>
<dbReference type="InterPro" id="IPR036869">
    <property type="entry name" value="J_dom_sf"/>
</dbReference>
<dbReference type="AlphaFoldDB" id="Q1D7K2"/>
<evidence type="ECO:0000313" key="4">
    <source>
        <dbReference type="Proteomes" id="UP000002402"/>
    </source>
</evidence>
<gene>
    <name evidence="3" type="ordered locus">MXAN_3168</name>
</gene>
<dbReference type="RefSeq" id="WP_011553217.1">
    <property type="nucleotide sequence ID" value="NC_008095.1"/>
</dbReference>
<organism evidence="3 4">
    <name type="scientific">Myxococcus xanthus (strain DK1622)</name>
    <dbReference type="NCBI Taxonomy" id="246197"/>
    <lineage>
        <taxon>Bacteria</taxon>
        <taxon>Pseudomonadati</taxon>
        <taxon>Myxococcota</taxon>
        <taxon>Myxococcia</taxon>
        <taxon>Myxococcales</taxon>
        <taxon>Cystobacterineae</taxon>
        <taxon>Myxococcaceae</taxon>
        <taxon>Myxococcus</taxon>
    </lineage>
</organism>
<dbReference type="SUPFAM" id="SSF46565">
    <property type="entry name" value="Chaperone J-domain"/>
    <property type="match status" value="1"/>
</dbReference>
<dbReference type="KEGG" id="mxa:MXAN_3168"/>
<sequence>MRGAHPQPEPYPGPAIPREKSMRACPCCREVLTAGILGLGVRRLAGSCEVCGDTVCQVCLSTQVLEAGDFRQRPVAPGHENRKARGRVCRACWWEHLTERGIKPPFPAPPGQRERAAHAARSSCQHPDVTQAMGFCPGCGDEVEWRAEHGNPVCVACEAPSHPLFNHCWACGESFDEANAPEPVAQGYRLEFDCDADDCTGKLAWLMPYCPWCGETKHWEPASGGDLECTECEHRLDRAWAHCVRCGEEAPLPDDCLRCGQDLDDAPSAARCESCRNIVCGDCFDTRVVPSASGEPQERLLCTTCGVGFDRPAPPAEPPEEEEEAEAEDTAEDADDADDTPDAEPEPEPEPRTEAPRAPEPEPVASAWEVLGITPGTPLADARRAYLSLVAQYHPDKVAQLGPKLQALAQEETRRLIEAWEYVRRKT</sequence>
<accession>Q1D7K2</accession>
<dbReference type="InterPro" id="IPR011011">
    <property type="entry name" value="Znf_FYVE_PHD"/>
</dbReference>
<dbReference type="GeneID" id="41364651"/>
<evidence type="ECO:0000259" key="2">
    <source>
        <dbReference type="PROSITE" id="PS50076"/>
    </source>
</evidence>
<proteinExistence type="predicted"/>
<dbReference type="InterPro" id="IPR001623">
    <property type="entry name" value="DnaJ_domain"/>
</dbReference>
<name>Q1D7K2_MYXXD</name>
<dbReference type="eggNOG" id="COG2214">
    <property type="taxonomic scope" value="Bacteria"/>
</dbReference>
<reference evidence="3 4" key="1">
    <citation type="journal article" date="2006" name="Proc. Natl. Acad. Sci. U.S.A.">
        <title>Evolution of sensory complexity recorded in a myxobacterial genome.</title>
        <authorList>
            <person name="Goldman B.S."/>
            <person name="Nierman W.C."/>
            <person name="Kaiser D."/>
            <person name="Slater S.C."/>
            <person name="Durkin A.S."/>
            <person name="Eisen J.A."/>
            <person name="Ronning C.M."/>
            <person name="Barbazuk W.B."/>
            <person name="Blanchard M."/>
            <person name="Field C."/>
            <person name="Halling C."/>
            <person name="Hinkle G."/>
            <person name="Iartchuk O."/>
            <person name="Kim H.S."/>
            <person name="Mackenzie C."/>
            <person name="Madupu R."/>
            <person name="Miller N."/>
            <person name="Shvartsbeyn A."/>
            <person name="Sullivan S.A."/>
            <person name="Vaudin M."/>
            <person name="Wiegand R."/>
            <person name="Kaplan H.B."/>
        </authorList>
    </citation>
    <scope>NUCLEOTIDE SEQUENCE [LARGE SCALE GENOMIC DNA]</scope>
    <source>
        <strain evidence="4">DK1622</strain>
    </source>
</reference>
<dbReference type="PROSITE" id="PS50076">
    <property type="entry name" value="DNAJ_2"/>
    <property type="match status" value="1"/>
</dbReference>